<gene>
    <name evidence="7" type="ORF">LTR77_009911</name>
</gene>
<evidence type="ECO:0000256" key="6">
    <source>
        <dbReference type="SAM" id="Phobius"/>
    </source>
</evidence>
<evidence type="ECO:0000256" key="2">
    <source>
        <dbReference type="ARBA" id="ARBA00008130"/>
    </source>
</evidence>
<evidence type="ECO:0000256" key="3">
    <source>
        <dbReference type="ARBA" id="ARBA00022692"/>
    </source>
</evidence>
<comment type="subcellular location">
    <subcellularLocation>
        <location evidence="1">Membrane</location>
        <topology evidence="1">Multi-pass membrane protein</topology>
    </subcellularLocation>
</comment>
<reference evidence="7 8" key="1">
    <citation type="submission" date="2023-08" db="EMBL/GenBank/DDBJ databases">
        <title>Black Yeasts Isolated from many extreme environments.</title>
        <authorList>
            <person name="Coleine C."/>
            <person name="Stajich J.E."/>
            <person name="Selbmann L."/>
        </authorList>
    </citation>
    <scope>NUCLEOTIDE SEQUENCE [LARGE SCALE GENOMIC DNA]</scope>
    <source>
        <strain evidence="7 8">CCFEE 5935</strain>
    </source>
</reference>
<evidence type="ECO:0000256" key="5">
    <source>
        <dbReference type="ARBA" id="ARBA00023136"/>
    </source>
</evidence>
<evidence type="ECO:0000256" key="4">
    <source>
        <dbReference type="ARBA" id="ARBA00022989"/>
    </source>
</evidence>
<keyword evidence="8" id="KW-1185">Reference proteome</keyword>
<dbReference type="SUPFAM" id="SSF81321">
    <property type="entry name" value="Family A G protein-coupled receptor-like"/>
    <property type="match status" value="1"/>
</dbReference>
<sequence>MPNRALQVNTNTQNGKHVDIAITTHGSDWYWAVTAVMTCATMAFMGLALTKPRQHRIFHYITASVTLVASVAYFSMASNLGWTPIDVEFMRNGDGVGGTNREIFYVRYIDWYIFSILLALAISS</sequence>
<dbReference type="PANTHER" id="PTHR28286">
    <property type="match status" value="1"/>
</dbReference>
<dbReference type="Proteomes" id="UP001337655">
    <property type="component" value="Unassembled WGS sequence"/>
</dbReference>
<dbReference type="Gene3D" id="1.20.1070.10">
    <property type="entry name" value="Rhodopsin 7-helix transmembrane proteins"/>
    <property type="match status" value="1"/>
</dbReference>
<protein>
    <submittedName>
        <fullName evidence="7">Uncharacterized protein</fullName>
    </submittedName>
</protein>
<feature type="transmembrane region" description="Helical" evidence="6">
    <location>
        <begin position="57"/>
        <end position="83"/>
    </location>
</feature>
<dbReference type="Pfam" id="PF01036">
    <property type="entry name" value="Bac_rhodopsin"/>
    <property type="match status" value="1"/>
</dbReference>
<dbReference type="GeneID" id="89931241"/>
<dbReference type="AlphaFoldDB" id="A0AAV9NWD1"/>
<evidence type="ECO:0000256" key="1">
    <source>
        <dbReference type="ARBA" id="ARBA00004141"/>
    </source>
</evidence>
<accession>A0AAV9NWD1</accession>
<organism evidence="7 8">
    <name type="scientific">Saxophila tyrrhenica</name>
    <dbReference type="NCBI Taxonomy" id="1690608"/>
    <lineage>
        <taxon>Eukaryota</taxon>
        <taxon>Fungi</taxon>
        <taxon>Dikarya</taxon>
        <taxon>Ascomycota</taxon>
        <taxon>Pezizomycotina</taxon>
        <taxon>Dothideomycetes</taxon>
        <taxon>Dothideomycetidae</taxon>
        <taxon>Mycosphaerellales</taxon>
        <taxon>Extremaceae</taxon>
        <taxon>Saxophila</taxon>
    </lineage>
</organism>
<comment type="similarity">
    <text evidence="2">Belongs to the archaeal/bacterial/fungal opsin family.</text>
</comment>
<dbReference type="EMBL" id="JAVRRT010000020">
    <property type="protein sequence ID" value="KAK5164217.1"/>
    <property type="molecule type" value="Genomic_DNA"/>
</dbReference>
<keyword evidence="5 6" id="KW-0472">Membrane</keyword>
<proteinExistence type="inferred from homology"/>
<dbReference type="GO" id="GO:0005783">
    <property type="term" value="C:endoplasmic reticulum"/>
    <property type="evidence" value="ECO:0007669"/>
    <property type="project" value="TreeGrafter"/>
</dbReference>
<dbReference type="PRINTS" id="PR00251">
    <property type="entry name" value="BACTRLOPSIN"/>
</dbReference>
<keyword evidence="3 6" id="KW-0812">Transmembrane</keyword>
<comment type="caution">
    <text evidence="7">The sequence shown here is derived from an EMBL/GenBank/DDBJ whole genome shotgun (WGS) entry which is preliminary data.</text>
</comment>
<feature type="transmembrane region" description="Helical" evidence="6">
    <location>
        <begin position="103"/>
        <end position="122"/>
    </location>
</feature>
<dbReference type="RefSeq" id="XP_064654510.1">
    <property type="nucleotide sequence ID" value="XM_064807137.1"/>
</dbReference>
<feature type="transmembrane region" description="Helical" evidence="6">
    <location>
        <begin position="29"/>
        <end position="50"/>
    </location>
</feature>
<keyword evidence="4 6" id="KW-1133">Transmembrane helix</keyword>
<dbReference type="GO" id="GO:0005886">
    <property type="term" value="C:plasma membrane"/>
    <property type="evidence" value="ECO:0007669"/>
    <property type="project" value="TreeGrafter"/>
</dbReference>
<evidence type="ECO:0000313" key="8">
    <source>
        <dbReference type="Proteomes" id="UP001337655"/>
    </source>
</evidence>
<name>A0AAV9NWD1_9PEZI</name>
<dbReference type="PANTHER" id="PTHR28286:SF1">
    <property type="entry name" value="30 KDA HEAT SHOCK PROTEIN-RELATED"/>
    <property type="match status" value="1"/>
</dbReference>
<evidence type="ECO:0000313" key="7">
    <source>
        <dbReference type="EMBL" id="KAK5164217.1"/>
    </source>
</evidence>
<dbReference type="InterPro" id="IPR001425">
    <property type="entry name" value="Arc/bac/fun_rhodopsins"/>
</dbReference>